<dbReference type="InterPro" id="IPR013785">
    <property type="entry name" value="Aldolase_TIM"/>
</dbReference>
<dbReference type="PANTHER" id="PTHR22893:SF91">
    <property type="entry name" value="NADPH DEHYDROGENASE 2-RELATED"/>
    <property type="match status" value="1"/>
</dbReference>
<dbReference type="VEuPathDB" id="FungiDB:sscle_01g004490"/>
<dbReference type="Gene3D" id="3.20.20.70">
    <property type="entry name" value="Aldolase class I"/>
    <property type="match status" value="1"/>
</dbReference>
<proteinExistence type="predicted"/>
<sequence length="403" mass="44877">MLFRIPVFSFIYAIAQCREVMGEYKEHPTNMSSSTLFTPLKVGATKLQHRIAMAPLTRFRADENHVPLPMVSEYYTQRASVPGTHLITEATFISPQAGGYSNVPGIWNKDQITAWKKVTDSVHAKKSHIWVQLWALGRTADPSELGKSGYKLKSASDIAFEGGAKPEALTESEIKEYIGWYAQAAKNAIEAGFDGVEIHGANGYLVDQFLQDTSNQRTDSWGGSIENRARFGLEVTKAVVEAVGADKTGIRLSPFSSFQGMKMADPVPQFSYFVQGLKKLNLAYLHAVESRIDGNVDSEATEENVKFMVDIWDNTSPVLIAGGFSAESAKKAVDEEYKGRDIVIVFGRYFIANPDLPFRVKEGIEFTPYDRNTFYNKTQVEGYTTYTFSKEFEAQQKAIEVSA</sequence>
<dbReference type="InterPro" id="IPR045247">
    <property type="entry name" value="Oye-like"/>
</dbReference>
<feature type="signal peptide" evidence="1">
    <location>
        <begin position="1"/>
        <end position="17"/>
    </location>
</feature>
<name>A0A1D9PSS6_SCLS1</name>
<protein>
    <recommendedName>
        <fullName evidence="2">NADH:flavin oxidoreductase/NADH oxidase N-terminal domain-containing protein</fullName>
    </recommendedName>
</protein>
<dbReference type="GO" id="GO:0016491">
    <property type="term" value="F:oxidoreductase activity"/>
    <property type="evidence" value="ECO:0007669"/>
    <property type="project" value="InterPro"/>
</dbReference>
<dbReference type="GO" id="GO:0010181">
    <property type="term" value="F:FMN binding"/>
    <property type="evidence" value="ECO:0007669"/>
    <property type="project" value="InterPro"/>
</dbReference>
<dbReference type="FunFam" id="3.20.20.70:FF:000138">
    <property type="entry name" value="NADPH dehydrogenase 1"/>
    <property type="match status" value="1"/>
</dbReference>
<evidence type="ECO:0000256" key="1">
    <source>
        <dbReference type="SAM" id="SignalP"/>
    </source>
</evidence>
<dbReference type="CDD" id="cd02933">
    <property type="entry name" value="OYE_like_FMN"/>
    <property type="match status" value="1"/>
</dbReference>
<organism evidence="3 4">
    <name type="scientific">Sclerotinia sclerotiorum (strain ATCC 18683 / 1980 / Ss-1)</name>
    <name type="common">White mold</name>
    <name type="synonym">Whetzelinia sclerotiorum</name>
    <dbReference type="NCBI Taxonomy" id="665079"/>
    <lineage>
        <taxon>Eukaryota</taxon>
        <taxon>Fungi</taxon>
        <taxon>Dikarya</taxon>
        <taxon>Ascomycota</taxon>
        <taxon>Pezizomycotina</taxon>
        <taxon>Leotiomycetes</taxon>
        <taxon>Helotiales</taxon>
        <taxon>Sclerotiniaceae</taxon>
        <taxon>Sclerotinia</taxon>
    </lineage>
</organism>
<dbReference type="InterPro" id="IPR001155">
    <property type="entry name" value="OxRdtase_FMN_N"/>
</dbReference>
<dbReference type="EMBL" id="CP017814">
    <property type="protein sequence ID" value="APA05679.1"/>
    <property type="molecule type" value="Genomic_DNA"/>
</dbReference>
<reference evidence="4" key="1">
    <citation type="journal article" date="2017" name="Genome Biol. Evol.">
        <title>The complete genome sequence of the phytopathogenic fungus Sclerotinia sclerotiorum reveals insights into the genome architecture of broad host range pathogens.</title>
        <authorList>
            <person name="Derbyshire M."/>
            <person name="Denton-Giles M."/>
            <person name="Hegedus D."/>
            <person name="Seifbarghy S."/>
            <person name="Rollins J."/>
            <person name="van Kan J."/>
            <person name="Seidl M.F."/>
            <person name="Faino L."/>
            <person name="Mbengue M."/>
            <person name="Navaud O."/>
            <person name="Raffaele S."/>
            <person name="Hammond-Kosack K."/>
            <person name="Heard S."/>
            <person name="Oliver R."/>
        </authorList>
    </citation>
    <scope>NUCLEOTIDE SEQUENCE [LARGE SCALE GENOMIC DNA]</scope>
    <source>
        <strain evidence="4">ATCC 18683 / 1980 / Ss-1</strain>
    </source>
</reference>
<dbReference type="Pfam" id="PF00724">
    <property type="entry name" value="Oxidored_FMN"/>
    <property type="match status" value="1"/>
</dbReference>
<feature type="domain" description="NADH:flavin oxidoreductase/NADH oxidase N-terminal" evidence="2">
    <location>
        <begin position="36"/>
        <end position="365"/>
    </location>
</feature>
<evidence type="ECO:0000313" key="4">
    <source>
        <dbReference type="Proteomes" id="UP000177798"/>
    </source>
</evidence>
<keyword evidence="1" id="KW-0732">Signal</keyword>
<dbReference type="AlphaFoldDB" id="A0A1D9PSS6"/>
<dbReference type="PANTHER" id="PTHR22893">
    <property type="entry name" value="NADH OXIDOREDUCTASE-RELATED"/>
    <property type="match status" value="1"/>
</dbReference>
<dbReference type="Proteomes" id="UP000177798">
    <property type="component" value="Chromosome 1"/>
</dbReference>
<accession>A0A1D9PSS6</accession>
<dbReference type="SUPFAM" id="SSF51395">
    <property type="entry name" value="FMN-linked oxidoreductases"/>
    <property type="match status" value="1"/>
</dbReference>
<dbReference type="OrthoDB" id="276546at2759"/>
<gene>
    <name evidence="3" type="ORF">sscle_01g004490</name>
</gene>
<feature type="chain" id="PRO_5009444860" description="NADH:flavin oxidoreductase/NADH oxidase N-terminal domain-containing protein" evidence="1">
    <location>
        <begin position="18"/>
        <end position="403"/>
    </location>
</feature>
<evidence type="ECO:0000313" key="3">
    <source>
        <dbReference type="EMBL" id="APA05679.1"/>
    </source>
</evidence>
<evidence type="ECO:0000259" key="2">
    <source>
        <dbReference type="Pfam" id="PF00724"/>
    </source>
</evidence>